<dbReference type="SMART" id="SM00062">
    <property type="entry name" value="PBPb"/>
    <property type="match status" value="1"/>
</dbReference>
<dbReference type="InterPro" id="IPR015168">
    <property type="entry name" value="SsuA/THI5"/>
</dbReference>
<evidence type="ECO:0000256" key="1">
    <source>
        <dbReference type="ARBA" id="ARBA00004418"/>
    </source>
</evidence>
<protein>
    <submittedName>
        <fullName evidence="6">NitT/TauT family transport system substrate-binding protein</fullName>
    </submittedName>
</protein>
<comment type="subcellular location">
    <subcellularLocation>
        <location evidence="1">Periplasm</location>
    </subcellularLocation>
</comment>
<dbReference type="EMBL" id="FZOT01000002">
    <property type="protein sequence ID" value="SNS31512.1"/>
    <property type="molecule type" value="Genomic_DNA"/>
</dbReference>
<comment type="similarity">
    <text evidence="2">Belongs to the bacterial solute-binding protein SsuA/TauA family.</text>
</comment>
<dbReference type="GO" id="GO:0042918">
    <property type="term" value="P:alkanesulfonate transmembrane transport"/>
    <property type="evidence" value="ECO:0007669"/>
    <property type="project" value="TreeGrafter"/>
</dbReference>
<proteinExistence type="inferred from homology"/>
<sequence>MIADKNILPNKQFIKGDDFMNRRFWKQFAIALALFLAGYFTFNSKAFSQTVEKPKVSIAVGGKNLFYYLPLTIAEQLGYFKEEGLQVEISDFAGGAKALQALVGGSADVVSGAYEHTINMQAKGQPITAFVLQGRAPQIVLGVSNKTMPNYKSVADLKGKKIGVTAPGSSTNMMANFVLAKAGLKPSDVSFIGVGASAGALSALRSGQIDAISNLDPVITMLQQKNEIKVVADTRTLKDTNEVFGGPMPAATLYASEAFLKKNPNTAQALTNAMVRALKWIQKAGPSDIIKVVPESYLLGDRALYIEAFMKVREAMSPDGMFPEAGPRTALKALQAFEPDLAGKSIDLSKTFTNEMVKKANAKYH</sequence>
<keyword evidence="4" id="KW-0472">Membrane</keyword>
<feature type="transmembrane region" description="Helical" evidence="4">
    <location>
        <begin position="24"/>
        <end position="42"/>
    </location>
</feature>
<evidence type="ECO:0000259" key="5">
    <source>
        <dbReference type="SMART" id="SM00062"/>
    </source>
</evidence>
<name>A0A239DHL3_9BURK</name>
<keyword evidence="4" id="KW-1133">Transmembrane helix</keyword>
<dbReference type="PANTHER" id="PTHR30024">
    <property type="entry name" value="ALIPHATIC SULFONATES-BINDING PROTEIN-RELATED"/>
    <property type="match status" value="1"/>
</dbReference>
<dbReference type="SUPFAM" id="SSF53850">
    <property type="entry name" value="Periplasmic binding protein-like II"/>
    <property type="match status" value="1"/>
</dbReference>
<organism evidence="6 7">
    <name type="scientific">Noviherbaspirillum humi</name>
    <dbReference type="NCBI Taxonomy" id="1688639"/>
    <lineage>
        <taxon>Bacteria</taxon>
        <taxon>Pseudomonadati</taxon>
        <taxon>Pseudomonadota</taxon>
        <taxon>Betaproteobacteria</taxon>
        <taxon>Burkholderiales</taxon>
        <taxon>Oxalobacteraceae</taxon>
        <taxon>Noviherbaspirillum</taxon>
    </lineage>
</organism>
<accession>A0A239DHL3</accession>
<dbReference type="Proteomes" id="UP000198284">
    <property type="component" value="Unassembled WGS sequence"/>
</dbReference>
<evidence type="ECO:0000256" key="2">
    <source>
        <dbReference type="ARBA" id="ARBA00010742"/>
    </source>
</evidence>
<keyword evidence="7" id="KW-1185">Reference proteome</keyword>
<evidence type="ECO:0000313" key="6">
    <source>
        <dbReference type="EMBL" id="SNS31512.1"/>
    </source>
</evidence>
<evidence type="ECO:0000313" key="7">
    <source>
        <dbReference type="Proteomes" id="UP000198284"/>
    </source>
</evidence>
<dbReference type="InterPro" id="IPR001638">
    <property type="entry name" value="Solute-binding_3/MltF_N"/>
</dbReference>
<dbReference type="AlphaFoldDB" id="A0A239DHL3"/>
<keyword evidence="4" id="KW-0812">Transmembrane</keyword>
<dbReference type="GO" id="GO:0042597">
    <property type="term" value="C:periplasmic space"/>
    <property type="evidence" value="ECO:0007669"/>
    <property type="project" value="UniProtKB-SubCell"/>
</dbReference>
<dbReference type="Pfam" id="PF09084">
    <property type="entry name" value="NMT1"/>
    <property type="match status" value="1"/>
</dbReference>
<reference evidence="6 7" key="1">
    <citation type="submission" date="2017-06" db="EMBL/GenBank/DDBJ databases">
        <authorList>
            <person name="Kim H.J."/>
            <person name="Triplett B.A."/>
        </authorList>
    </citation>
    <scope>NUCLEOTIDE SEQUENCE [LARGE SCALE GENOMIC DNA]</scope>
    <source>
        <strain evidence="6 7">U15</strain>
    </source>
</reference>
<gene>
    <name evidence="6" type="ORF">SAMN06265795_102174</name>
</gene>
<feature type="domain" description="Solute-binding protein family 3/N-terminal" evidence="5">
    <location>
        <begin position="55"/>
        <end position="293"/>
    </location>
</feature>
<dbReference type="PANTHER" id="PTHR30024:SF47">
    <property type="entry name" value="TAURINE-BINDING PERIPLASMIC PROTEIN"/>
    <property type="match status" value="1"/>
</dbReference>
<keyword evidence="3" id="KW-0732">Signal</keyword>
<dbReference type="Gene3D" id="3.40.190.10">
    <property type="entry name" value="Periplasmic binding protein-like II"/>
    <property type="match status" value="2"/>
</dbReference>
<evidence type="ECO:0000256" key="3">
    <source>
        <dbReference type="ARBA" id="ARBA00022729"/>
    </source>
</evidence>
<evidence type="ECO:0000256" key="4">
    <source>
        <dbReference type="SAM" id="Phobius"/>
    </source>
</evidence>